<dbReference type="RefSeq" id="WP_009309364.1">
    <property type="nucleotide sequence ID" value="NZ_CAAHGB010000003.1"/>
</dbReference>
<name>A0A223UH92_9ENTR</name>
<dbReference type="EMBL" id="UJZG01000016">
    <property type="protein sequence ID" value="SXD99984.1"/>
    <property type="molecule type" value="Genomic_DNA"/>
</dbReference>
<dbReference type="GeneID" id="69757580"/>
<dbReference type="Proteomes" id="UP000257712">
    <property type="component" value="Unassembled WGS sequence"/>
</dbReference>
<organism evidence="1 2">
    <name type="scientific">Klebsiella quasivariicola</name>
    <dbReference type="NCBI Taxonomy" id="2026240"/>
    <lineage>
        <taxon>Bacteria</taxon>
        <taxon>Pseudomonadati</taxon>
        <taxon>Pseudomonadota</taxon>
        <taxon>Gammaproteobacteria</taxon>
        <taxon>Enterobacterales</taxon>
        <taxon>Enterobacteriaceae</taxon>
        <taxon>Klebsiella/Raoultella group</taxon>
        <taxon>Klebsiella</taxon>
        <taxon>Klebsiella pneumoniae complex</taxon>
    </lineage>
</organism>
<sequence>MKELSVIEMESIAGAYSWDFSSLGSALTSIVSNGVEAVASAVTLGSILASYGSSIGGTHGSDNGGIFGVGTIGMAVGGLWGLIAGGIIGAITGALLGWDDSMQLTMDGYKGLIDGTTGIF</sequence>
<evidence type="ECO:0000313" key="1">
    <source>
        <dbReference type="EMBL" id="SXD99984.1"/>
    </source>
</evidence>
<dbReference type="AlphaFoldDB" id="A0A223UH92"/>
<comment type="caution">
    <text evidence="1">The sequence shown here is derived from an EMBL/GenBank/DDBJ whole genome shotgun (WGS) entry which is preliminary data.</text>
</comment>
<reference evidence="1 2" key="1">
    <citation type="submission" date="2018-08" db="EMBL/GenBank/DDBJ databases">
        <authorList>
            <consortium name="Pathogen Informatics"/>
        </authorList>
    </citation>
    <scope>NUCLEOTIDE SEQUENCE [LARGE SCALE GENOMIC DNA]</scope>
    <source>
        <strain evidence="1 2">EuSCAPE_IT371</strain>
    </source>
</reference>
<gene>
    <name evidence="1" type="ORF">SAMEA3538780_04083</name>
</gene>
<accession>A0A223UH92</accession>
<evidence type="ECO:0000313" key="2">
    <source>
        <dbReference type="Proteomes" id="UP000257712"/>
    </source>
</evidence>
<accession>A0A6C2VLT7</accession>
<protein>
    <submittedName>
        <fullName evidence="1">Colicin V</fullName>
    </submittedName>
</protein>
<proteinExistence type="predicted"/>